<evidence type="ECO:0000313" key="2">
    <source>
        <dbReference type="Proteomes" id="UP000478090"/>
    </source>
</evidence>
<dbReference type="EMBL" id="WWCM01000039">
    <property type="protein sequence ID" value="MYM42172.1"/>
    <property type="molecule type" value="Genomic_DNA"/>
</dbReference>
<comment type="caution">
    <text evidence="1">The sequence shown here is derived from an EMBL/GenBank/DDBJ whole genome shotgun (WGS) entry which is preliminary data.</text>
</comment>
<dbReference type="RefSeq" id="WP_161041419.1">
    <property type="nucleotide sequence ID" value="NZ_WWCM01000039.1"/>
</dbReference>
<gene>
    <name evidence="1" type="ORF">GTP27_23015</name>
</gene>
<dbReference type="Proteomes" id="UP000478090">
    <property type="component" value="Unassembled WGS sequence"/>
</dbReference>
<keyword evidence="2" id="KW-1185">Reference proteome</keyword>
<sequence length="217" mass="23708">MQKDHLSAQHFNDSFNLGLQGIESFSFAGKKLTALQLARLSGAPDGAKFTFTNQVSGVMIEVVHPFYEHPSARRVSIDAEGYLRLWNFNLHILPQSAGGPGPGMGTRIFARQVKAARELGIPNITTYAGAKKPGKALVGYAVWPTLGFDAKIPPEMLVNLPSTLSNCTLISQLYGSAEGKKWWINQKQGCIMNFDVRETSAQSQHLSNYLTLKGVSV</sequence>
<reference evidence="1 2" key="1">
    <citation type="submission" date="2019-12" db="EMBL/GenBank/DDBJ databases">
        <title>Novel species isolated from a subtropical stream in China.</title>
        <authorList>
            <person name="Lu H."/>
        </authorList>
    </citation>
    <scope>NUCLEOTIDE SEQUENCE [LARGE SCALE GENOMIC DNA]</scope>
    <source>
        <strain evidence="1 2">CY13W</strain>
    </source>
</reference>
<accession>A0ABW9VSY9</accession>
<protein>
    <submittedName>
        <fullName evidence="1">Uncharacterized protein</fullName>
    </submittedName>
</protein>
<proteinExistence type="predicted"/>
<organism evidence="1 2">
    <name type="scientific">Duganella qianjiadongensis</name>
    <dbReference type="NCBI Taxonomy" id="2692176"/>
    <lineage>
        <taxon>Bacteria</taxon>
        <taxon>Pseudomonadati</taxon>
        <taxon>Pseudomonadota</taxon>
        <taxon>Betaproteobacteria</taxon>
        <taxon>Burkholderiales</taxon>
        <taxon>Oxalobacteraceae</taxon>
        <taxon>Telluria group</taxon>
        <taxon>Duganella</taxon>
    </lineage>
</organism>
<name>A0ABW9VSY9_9BURK</name>
<evidence type="ECO:0000313" key="1">
    <source>
        <dbReference type="EMBL" id="MYM42172.1"/>
    </source>
</evidence>